<protein>
    <submittedName>
        <fullName evidence="1">ARM repeat superfamily protein</fullName>
    </submittedName>
</protein>
<gene>
    <name evidence="1" type="ORF">Tci_667610</name>
</gene>
<name>A0A699KLE2_TANCI</name>
<dbReference type="AlphaFoldDB" id="A0A699KLE2"/>
<sequence length="44" mass="4992">EAVGAGAVLVMMTTPESIEDVEIEIYKRKLLKRFRDMNYRGSSS</sequence>
<reference evidence="1" key="1">
    <citation type="journal article" date="2019" name="Sci. Rep.">
        <title>Draft genome of Tanacetum cinerariifolium, the natural source of mosquito coil.</title>
        <authorList>
            <person name="Yamashiro T."/>
            <person name="Shiraishi A."/>
            <person name="Satake H."/>
            <person name="Nakayama K."/>
        </authorList>
    </citation>
    <scope>NUCLEOTIDE SEQUENCE</scope>
</reference>
<proteinExistence type="predicted"/>
<feature type="non-terminal residue" evidence="1">
    <location>
        <position position="1"/>
    </location>
</feature>
<evidence type="ECO:0000313" key="1">
    <source>
        <dbReference type="EMBL" id="GFA95638.1"/>
    </source>
</evidence>
<accession>A0A699KLE2</accession>
<organism evidence="1">
    <name type="scientific">Tanacetum cinerariifolium</name>
    <name type="common">Dalmatian daisy</name>
    <name type="synonym">Chrysanthemum cinerariifolium</name>
    <dbReference type="NCBI Taxonomy" id="118510"/>
    <lineage>
        <taxon>Eukaryota</taxon>
        <taxon>Viridiplantae</taxon>
        <taxon>Streptophyta</taxon>
        <taxon>Embryophyta</taxon>
        <taxon>Tracheophyta</taxon>
        <taxon>Spermatophyta</taxon>
        <taxon>Magnoliopsida</taxon>
        <taxon>eudicotyledons</taxon>
        <taxon>Gunneridae</taxon>
        <taxon>Pentapetalae</taxon>
        <taxon>asterids</taxon>
        <taxon>campanulids</taxon>
        <taxon>Asterales</taxon>
        <taxon>Asteraceae</taxon>
        <taxon>Asteroideae</taxon>
        <taxon>Anthemideae</taxon>
        <taxon>Anthemidinae</taxon>
        <taxon>Tanacetum</taxon>
    </lineage>
</organism>
<comment type="caution">
    <text evidence="1">The sequence shown here is derived from an EMBL/GenBank/DDBJ whole genome shotgun (WGS) entry which is preliminary data.</text>
</comment>
<dbReference type="EMBL" id="BKCJ010521701">
    <property type="protein sequence ID" value="GFA95638.1"/>
    <property type="molecule type" value="Genomic_DNA"/>
</dbReference>